<dbReference type="PROSITE" id="PS51421">
    <property type="entry name" value="RAS"/>
    <property type="match status" value="1"/>
</dbReference>
<accession>A0A7M7P8X9</accession>
<reference evidence="10" key="2">
    <citation type="submission" date="2021-01" db="UniProtKB">
        <authorList>
            <consortium name="EnsemblMetazoa"/>
        </authorList>
    </citation>
    <scope>IDENTIFICATION</scope>
</reference>
<dbReference type="GO" id="GO:0003925">
    <property type="term" value="F:G protein activity"/>
    <property type="evidence" value="ECO:0007669"/>
    <property type="project" value="UniProtKB-EC"/>
</dbReference>
<keyword evidence="5" id="KW-0547">Nucleotide-binding</keyword>
<dbReference type="SMART" id="SM00173">
    <property type="entry name" value="RAS"/>
    <property type="match status" value="1"/>
</dbReference>
<dbReference type="SMART" id="SM00175">
    <property type="entry name" value="RAB"/>
    <property type="match status" value="1"/>
</dbReference>
<dbReference type="Pfam" id="PF00071">
    <property type="entry name" value="Ras"/>
    <property type="match status" value="1"/>
</dbReference>
<sequence>MHIKMSRNITPSKCSECKLAVLGRCSVGKSATIVRYLTKRFIWEYDPTLEFIYRHQTPVDDELVSMEILDTAGQEVDSIQREGHVRWGDGFLVIYSITDRKSFEEVVQIKGFLDEIKKARNVSVVIVANKCDLDHMREVSTEEGEKMAQELACAFYESSACRGDESIPEAFHELYREVRRRRAMEGHKSRRRSSIQQMKQVLNKTLTKINNRQ</sequence>
<evidence type="ECO:0000256" key="6">
    <source>
        <dbReference type="ARBA" id="ARBA00022801"/>
    </source>
</evidence>
<dbReference type="CDD" id="cd04146">
    <property type="entry name" value="RERG_RasL11_like"/>
    <property type="match status" value="1"/>
</dbReference>
<evidence type="ECO:0000256" key="8">
    <source>
        <dbReference type="ARBA" id="ARBA00048098"/>
    </source>
</evidence>
<evidence type="ECO:0000256" key="1">
    <source>
        <dbReference type="ARBA" id="ARBA00004496"/>
    </source>
</evidence>
<dbReference type="EnsemblMetazoa" id="XM_030989733">
    <property type="protein sequence ID" value="XP_030845593"/>
    <property type="gene ID" value="LOC764068"/>
</dbReference>
<dbReference type="InParanoid" id="A0A7M7P8X9"/>
<dbReference type="GO" id="GO:0019003">
    <property type="term" value="F:GDP binding"/>
    <property type="evidence" value="ECO:0000318"/>
    <property type="project" value="GO_Central"/>
</dbReference>
<evidence type="ECO:0000256" key="5">
    <source>
        <dbReference type="ARBA" id="ARBA00022741"/>
    </source>
</evidence>
<dbReference type="KEGG" id="spu:764068"/>
<evidence type="ECO:0000256" key="7">
    <source>
        <dbReference type="ARBA" id="ARBA00023134"/>
    </source>
</evidence>
<dbReference type="OrthoDB" id="18798at2759"/>
<dbReference type="RefSeq" id="XP_030845605.1">
    <property type="nucleotide sequence ID" value="XM_030989745.1"/>
</dbReference>
<dbReference type="GO" id="GO:0005737">
    <property type="term" value="C:cytoplasm"/>
    <property type="evidence" value="ECO:0007669"/>
    <property type="project" value="UniProtKB-SubCell"/>
</dbReference>
<dbReference type="EC" id="3.6.5.2" evidence="3"/>
<dbReference type="EnsemblMetazoa" id="XM_030989744">
    <property type="protein sequence ID" value="XP_030845604"/>
    <property type="gene ID" value="LOC580352"/>
</dbReference>
<keyword evidence="7" id="KW-0342">GTP-binding</keyword>
<dbReference type="FunFam" id="3.40.50.300:FF:000942">
    <property type="entry name" value="Ras-related and estrogen-regulated growth inhibitor"/>
    <property type="match status" value="1"/>
</dbReference>
<name>A0A7M7P8X9_STRPU</name>
<comment type="similarity">
    <text evidence="2">Belongs to the small GTPase superfamily. Ras family.</text>
</comment>
<dbReference type="PROSITE" id="PS51419">
    <property type="entry name" value="RAB"/>
    <property type="match status" value="1"/>
</dbReference>
<reference evidence="11" key="1">
    <citation type="submission" date="2015-02" db="EMBL/GenBank/DDBJ databases">
        <title>Genome sequencing for Strongylocentrotus purpuratus.</title>
        <authorList>
            <person name="Murali S."/>
            <person name="Liu Y."/>
            <person name="Vee V."/>
            <person name="English A."/>
            <person name="Wang M."/>
            <person name="Skinner E."/>
            <person name="Han Y."/>
            <person name="Muzny D.M."/>
            <person name="Worley K.C."/>
            <person name="Gibbs R.A."/>
        </authorList>
    </citation>
    <scope>NUCLEOTIDE SEQUENCE</scope>
</reference>
<dbReference type="GO" id="GO:0003924">
    <property type="term" value="F:GTPase activity"/>
    <property type="evidence" value="ECO:0000318"/>
    <property type="project" value="GO_Central"/>
</dbReference>
<dbReference type="PRINTS" id="PR00449">
    <property type="entry name" value="RASTRNSFRMNG"/>
</dbReference>
<dbReference type="EnsemblMetazoa" id="XM_030989747">
    <property type="protein sequence ID" value="XP_030845607"/>
    <property type="gene ID" value="LOC580352"/>
</dbReference>
<dbReference type="Proteomes" id="UP000007110">
    <property type="component" value="Unassembled WGS sequence"/>
</dbReference>
<evidence type="ECO:0000256" key="9">
    <source>
        <dbReference type="ARBA" id="ARBA00071660"/>
    </source>
</evidence>
<evidence type="ECO:0000313" key="10">
    <source>
        <dbReference type="EnsemblMetazoa" id="XP_030845607"/>
    </source>
</evidence>
<dbReference type="GeneID" id="764068"/>
<organism evidence="10 11">
    <name type="scientific">Strongylocentrotus purpuratus</name>
    <name type="common">Purple sea urchin</name>
    <dbReference type="NCBI Taxonomy" id="7668"/>
    <lineage>
        <taxon>Eukaryota</taxon>
        <taxon>Metazoa</taxon>
        <taxon>Echinodermata</taxon>
        <taxon>Eleutherozoa</taxon>
        <taxon>Echinozoa</taxon>
        <taxon>Echinoidea</taxon>
        <taxon>Euechinoidea</taxon>
        <taxon>Echinacea</taxon>
        <taxon>Camarodonta</taxon>
        <taxon>Echinidea</taxon>
        <taxon>Strongylocentrotidae</taxon>
        <taxon>Strongylocentrotus</taxon>
    </lineage>
</organism>
<evidence type="ECO:0000256" key="3">
    <source>
        <dbReference type="ARBA" id="ARBA00011984"/>
    </source>
</evidence>
<dbReference type="GeneID" id="580352"/>
<dbReference type="KEGG" id="spu:580352"/>
<dbReference type="RefSeq" id="XP_030845604.1">
    <property type="nucleotide sequence ID" value="XM_030989744.1"/>
</dbReference>
<dbReference type="EnsemblMetazoa" id="XM_030989745">
    <property type="protein sequence ID" value="XP_030845605"/>
    <property type="gene ID" value="LOC580352"/>
</dbReference>
<dbReference type="RefSeq" id="XP_030845593.1">
    <property type="nucleotide sequence ID" value="XM_030989733.1"/>
</dbReference>
<dbReference type="RefSeq" id="XP_030845607.1">
    <property type="nucleotide sequence ID" value="XM_030989747.1"/>
</dbReference>
<evidence type="ECO:0000313" key="11">
    <source>
        <dbReference type="Proteomes" id="UP000007110"/>
    </source>
</evidence>
<dbReference type="OMA" id="KEGHIRW"/>
<evidence type="ECO:0000256" key="2">
    <source>
        <dbReference type="ARBA" id="ARBA00008344"/>
    </source>
</evidence>
<dbReference type="InterPro" id="IPR051065">
    <property type="entry name" value="Ras-related_GTPase"/>
</dbReference>
<dbReference type="InterPro" id="IPR005225">
    <property type="entry name" value="Small_GTP-bd"/>
</dbReference>
<dbReference type="GO" id="GO:0005886">
    <property type="term" value="C:plasma membrane"/>
    <property type="evidence" value="ECO:0000318"/>
    <property type="project" value="GO_Central"/>
</dbReference>
<dbReference type="PANTHER" id="PTHR45704">
    <property type="entry name" value="RAS-LIKE FAMILY MEMBER 11"/>
    <property type="match status" value="1"/>
</dbReference>
<comment type="catalytic activity">
    <reaction evidence="8">
        <text>GTP + H2O = GDP + phosphate + H(+)</text>
        <dbReference type="Rhea" id="RHEA:19669"/>
        <dbReference type="ChEBI" id="CHEBI:15377"/>
        <dbReference type="ChEBI" id="CHEBI:15378"/>
        <dbReference type="ChEBI" id="CHEBI:37565"/>
        <dbReference type="ChEBI" id="CHEBI:43474"/>
        <dbReference type="ChEBI" id="CHEBI:58189"/>
        <dbReference type="EC" id="3.6.5.2"/>
    </reaction>
</comment>
<dbReference type="Gene3D" id="3.40.50.300">
    <property type="entry name" value="P-loop containing nucleotide triphosphate hydrolases"/>
    <property type="match status" value="1"/>
</dbReference>
<dbReference type="SUPFAM" id="SSF52540">
    <property type="entry name" value="P-loop containing nucleoside triphosphate hydrolases"/>
    <property type="match status" value="1"/>
</dbReference>
<comment type="subcellular location">
    <subcellularLocation>
        <location evidence="1">Cytoplasm</location>
    </subcellularLocation>
</comment>
<keyword evidence="11" id="KW-1185">Reference proteome</keyword>
<dbReference type="InterPro" id="IPR027417">
    <property type="entry name" value="P-loop_NTPase"/>
</dbReference>
<dbReference type="AlphaFoldDB" id="A0A7M7P8X9"/>
<proteinExistence type="inferred from homology"/>
<dbReference type="GO" id="GO:0005525">
    <property type="term" value="F:GTP binding"/>
    <property type="evidence" value="ECO:0000318"/>
    <property type="project" value="GO_Central"/>
</dbReference>
<evidence type="ECO:0000256" key="4">
    <source>
        <dbReference type="ARBA" id="ARBA00022490"/>
    </source>
</evidence>
<keyword evidence="4" id="KW-0963">Cytoplasm</keyword>
<dbReference type="NCBIfam" id="TIGR00231">
    <property type="entry name" value="small_GTP"/>
    <property type="match status" value="1"/>
</dbReference>
<dbReference type="InterPro" id="IPR001806">
    <property type="entry name" value="Small_GTPase"/>
</dbReference>
<keyword evidence="6" id="KW-0378">Hydrolase</keyword>
<dbReference type="SMART" id="SM00174">
    <property type="entry name" value="RHO"/>
    <property type="match status" value="1"/>
</dbReference>
<protein>
    <recommendedName>
        <fullName evidence="9">Ras-related and estrogen-regulated growth inhibitor</fullName>
        <ecNumber evidence="3">3.6.5.2</ecNumber>
    </recommendedName>
</protein>